<organism evidence="3 4">
    <name type="scientific">Vespula germanica</name>
    <name type="common">German yellow jacket</name>
    <name type="synonym">Paravespula germanica</name>
    <dbReference type="NCBI Taxonomy" id="30212"/>
    <lineage>
        <taxon>Eukaryota</taxon>
        <taxon>Metazoa</taxon>
        <taxon>Ecdysozoa</taxon>
        <taxon>Arthropoda</taxon>
        <taxon>Hexapoda</taxon>
        <taxon>Insecta</taxon>
        <taxon>Pterygota</taxon>
        <taxon>Neoptera</taxon>
        <taxon>Endopterygota</taxon>
        <taxon>Hymenoptera</taxon>
        <taxon>Apocrita</taxon>
        <taxon>Aculeata</taxon>
        <taxon>Vespoidea</taxon>
        <taxon>Vespidae</taxon>
        <taxon>Vespinae</taxon>
        <taxon>Vespula</taxon>
    </lineage>
</organism>
<dbReference type="Proteomes" id="UP000617340">
    <property type="component" value="Unassembled WGS sequence"/>
</dbReference>
<evidence type="ECO:0000256" key="1">
    <source>
        <dbReference type="SAM" id="MobiDB-lite"/>
    </source>
</evidence>
<feature type="domain" description="Reverse transcriptase" evidence="2">
    <location>
        <begin position="72"/>
        <end position="192"/>
    </location>
</feature>
<evidence type="ECO:0000259" key="2">
    <source>
        <dbReference type="PROSITE" id="PS50878"/>
    </source>
</evidence>
<dbReference type="PANTHER" id="PTHR19446">
    <property type="entry name" value="REVERSE TRANSCRIPTASES"/>
    <property type="match status" value="1"/>
</dbReference>
<sequence length="192" mass="22666">MTERIFSSKIKVDQKKEFTIRGTESTSKYHEISENSTPDKISSSPPIFLEEVLDVQKNHPTKKKKLSNVKDAILRIGHYPKQWKMSHIIVIDKPGKPPHEILSYHPISLLPIFSKIFEKLLLKCIESILKETNLIPDHQFAFRKQHLTIQQIHRLVDHIRKDLEDKRYFSAIFLDIKQAFDKVWYSGIFYKK</sequence>
<dbReference type="InterPro" id="IPR000477">
    <property type="entry name" value="RT_dom"/>
</dbReference>
<gene>
    <name evidence="3" type="ORF">HZH68_014668</name>
</gene>
<evidence type="ECO:0000313" key="4">
    <source>
        <dbReference type="Proteomes" id="UP000617340"/>
    </source>
</evidence>
<dbReference type="PROSITE" id="PS50878">
    <property type="entry name" value="RT_POL"/>
    <property type="match status" value="1"/>
</dbReference>
<dbReference type="AlphaFoldDB" id="A0A834JE11"/>
<keyword evidence="4" id="KW-1185">Reference proteome</keyword>
<feature type="region of interest" description="Disordered" evidence="1">
    <location>
        <begin position="23"/>
        <end position="42"/>
    </location>
</feature>
<proteinExistence type="predicted"/>
<name>A0A834JE11_VESGE</name>
<accession>A0A834JE11</accession>
<evidence type="ECO:0000313" key="3">
    <source>
        <dbReference type="EMBL" id="KAF7383911.1"/>
    </source>
</evidence>
<comment type="caution">
    <text evidence="3">The sequence shown here is derived from an EMBL/GenBank/DDBJ whole genome shotgun (WGS) entry which is preliminary data.</text>
</comment>
<dbReference type="Pfam" id="PF00078">
    <property type="entry name" value="RVT_1"/>
    <property type="match status" value="1"/>
</dbReference>
<protein>
    <recommendedName>
        <fullName evidence="2">Reverse transcriptase domain-containing protein</fullName>
    </recommendedName>
</protein>
<reference evidence="3" key="1">
    <citation type="journal article" date="2020" name="G3 (Bethesda)">
        <title>High-Quality Assemblies for Three Invasive Social Wasps from the &lt;i&gt;Vespula&lt;/i&gt; Genus.</title>
        <authorList>
            <person name="Harrop T.W.R."/>
            <person name="Guhlin J."/>
            <person name="McLaughlin G.M."/>
            <person name="Permina E."/>
            <person name="Stockwell P."/>
            <person name="Gilligan J."/>
            <person name="Le Lec M.F."/>
            <person name="Gruber M.A.M."/>
            <person name="Quinn O."/>
            <person name="Lovegrove M."/>
            <person name="Duncan E.J."/>
            <person name="Remnant E.J."/>
            <person name="Van Eeckhoven J."/>
            <person name="Graham B."/>
            <person name="Knapp R.A."/>
            <person name="Langford K.W."/>
            <person name="Kronenberg Z."/>
            <person name="Press M.O."/>
            <person name="Eacker S.M."/>
            <person name="Wilson-Rankin E.E."/>
            <person name="Purcell J."/>
            <person name="Lester P.J."/>
            <person name="Dearden P.K."/>
        </authorList>
    </citation>
    <scope>NUCLEOTIDE SEQUENCE</scope>
    <source>
        <strain evidence="3">Linc-1</strain>
    </source>
</reference>
<dbReference type="EMBL" id="JACSDZ010000018">
    <property type="protein sequence ID" value="KAF7383911.1"/>
    <property type="molecule type" value="Genomic_DNA"/>
</dbReference>